<evidence type="ECO:0000313" key="1">
    <source>
        <dbReference type="EMBL" id="CAG8739002.1"/>
    </source>
</evidence>
<protein>
    <submittedName>
        <fullName evidence="1">25795_t:CDS:1</fullName>
    </submittedName>
</protein>
<dbReference type="Proteomes" id="UP000789901">
    <property type="component" value="Unassembled WGS sequence"/>
</dbReference>
<name>A0ABN7V744_GIGMA</name>
<keyword evidence="2" id="KW-1185">Reference proteome</keyword>
<reference evidence="1 2" key="1">
    <citation type="submission" date="2021-06" db="EMBL/GenBank/DDBJ databases">
        <authorList>
            <person name="Kallberg Y."/>
            <person name="Tangrot J."/>
            <person name="Rosling A."/>
        </authorList>
    </citation>
    <scope>NUCLEOTIDE SEQUENCE [LARGE SCALE GENOMIC DNA]</scope>
    <source>
        <strain evidence="1 2">120-4 pot B 10/14</strain>
    </source>
</reference>
<sequence length="100" mass="11366">MYTVRITQAVPSASDIHENLLEWYEIVDCNFAEDKNELAILKAFKSADEILLTLSTELPNYSKDILTSKLLNFKNLSEPINSLSAELPKTYGEYLCLFDS</sequence>
<evidence type="ECO:0000313" key="2">
    <source>
        <dbReference type="Proteomes" id="UP000789901"/>
    </source>
</evidence>
<accession>A0ABN7V744</accession>
<proteinExistence type="predicted"/>
<gene>
    <name evidence="1" type="ORF">GMARGA_LOCUS15176</name>
</gene>
<organism evidence="1 2">
    <name type="scientific">Gigaspora margarita</name>
    <dbReference type="NCBI Taxonomy" id="4874"/>
    <lineage>
        <taxon>Eukaryota</taxon>
        <taxon>Fungi</taxon>
        <taxon>Fungi incertae sedis</taxon>
        <taxon>Mucoromycota</taxon>
        <taxon>Glomeromycotina</taxon>
        <taxon>Glomeromycetes</taxon>
        <taxon>Diversisporales</taxon>
        <taxon>Gigasporaceae</taxon>
        <taxon>Gigaspora</taxon>
    </lineage>
</organism>
<dbReference type="EMBL" id="CAJVQB010010343">
    <property type="protein sequence ID" value="CAG8739002.1"/>
    <property type="molecule type" value="Genomic_DNA"/>
</dbReference>
<comment type="caution">
    <text evidence="1">The sequence shown here is derived from an EMBL/GenBank/DDBJ whole genome shotgun (WGS) entry which is preliminary data.</text>
</comment>